<dbReference type="EMBL" id="MK797984">
    <property type="protein sequence ID" value="QCG75972.1"/>
    <property type="molecule type" value="Genomic_DNA"/>
</dbReference>
<keyword evidence="2" id="KW-1185">Reference proteome</keyword>
<proteinExistence type="predicted"/>
<sequence length="123" mass="14188">MFKCKLFVIDPVYNNLCYTQQIWLESDINVCSQIKRIISNAELACANRIVNNPHSPLCVKSAALKMVMDGRIDIELKDVNSYVDQYKDILPSTNILGVFKPTFLSNWKEECELYFLTCVEKDN</sequence>
<name>A0A4Y5JV39_9CAUD</name>
<organism evidence="1 2">
    <name type="scientific">Pseudomonas phage vB_PaeM_PA5oct</name>
    <dbReference type="NCBI Taxonomy" id="2163605"/>
    <lineage>
        <taxon>Viruses</taxon>
        <taxon>Duplodnaviria</taxon>
        <taxon>Heunggongvirae</taxon>
        <taxon>Uroviricota</taxon>
        <taxon>Caudoviricetes</taxon>
        <taxon>Arenbergviridae</taxon>
        <taxon>Wroclawvirus</taxon>
        <taxon>Wroclawvirus PA5oct</taxon>
    </lineage>
</organism>
<dbReference type="Proteomes" id="UP000316733">
    <property type="component" value="Segment"/>
</dbReference>
<accession>A0A4Y5JV39</accession>
<reference evidence="2" key="1">
    <citation type="journal article" date="2020" name="bioRxiv">
        <title>Integrative omics analysis of Pseudomonas aeruginosa virus PA5oct highlights the molecular complexity of jumbo phages.</title>
        <authorList>
            <person name="Lood C."/>
            <person name="Danis-Wlodarczyk K."/>
            <person name="Blasdel B.G."/>
            <person name="Jang H.B."/>
            <person name="Vandenheuvel D."/>
            <person name="Briers Y."/>
            <person name="Noben J.-P."/>
            <person name="van Noort V."/>
            <person name="Drulis-Kawa Z."/>
            <person name="Lavigne R."/>
        </authorList>
    </citation>
    <scope>NUCLEOTIDE SEQUENCE [LARGE SCALE GENOMIC DNA]</scope>
</reference>
<evidence type="ECO:0000313" key="1">
    <source>
        <dbReference type="EMBL" id="QCG75972.1"/>
    </source>
</evidence>
<evidence type="ECO:0000313" key="2">
    <source>
        <dbReference type="Proteomes" id="UP000316733"/>
    </source>
</evidence>
<gene>
    <name evidence="1" type="ORF">EST35_0090</name>
</gene>
<protein>
    <submittedName>
        <fullName evidence="1">Uncharacterized protein</fullName>
    </submittedName>
</protein>